<evidence type="ECO:0000313" key="2">
    <source>
        <dbReference type="Proteomes" id="UP000475862"/>
    </source>
</evidence>
<name>A0A6G0T1B3_APHGL</name>
<dbReference type="AlphaFoldDB" id="A0A6G0T1B3"/>
<dbReference type="EMBL" id="VYZN01000068">
    <property type="protein sequence ID" value="KAE9524426.1"/>
    <property type="molecule type" value="Genomic_DNA"/>
</dbReference>
<dbReference type="PANTHER" id="PTHR10773">
    <property type="entry name" value="DNA-DIRECTED RNA POLYMERASES I, II, AND III SUBUNIT RPABC2"/>
    <property type="match status" value="1"/>
</dbReference>
<organism evidence="1 2">
    <name type="scientific">Aphis glycines</name>
    <name type="common">Soybean aphid</name>
    <dbReference type="NCBI Taxonomy" id="307491"/>
    <lineage>
        <taxon>Eukaryota</taxon>
        <taxon>Metazoa</taxon>
        <taxon>Ecdysozoa</taxon>
        <taxon>Arthropoda</taxon>
        <taxon>Hexapoda</taxon>
        <taxon>Insecta</taxon>
        <taxon>Pterygota</taxon>
        <taxon>Neoptera</taxon>
        <taxon>Paraneoptera</taxon>
        <taxon>Hemiptera</taxon>
        <taxon>Sternorrhyncha</taxon>
        <taxon>Aphidomorpha</taxon>
        <taxon>Aphidoidea</taxon>
        <taxon>Aphididae</taxon>
        <taxon>Aphidini</taxon>
        <taxon>Aphis</taxon>
        <taxon>Aphis</taxon>
    </lineage>
</organism>
<dbReference type="PANTHER" id="PTHR10773:SF19">
    <property type="match status" value="1"/>
</dbReference>
<protein>
    <submittedName>
        <fullName evidence="1">Uncharacterized protein</fullName>
    </submittedName>
</protein>
<sequence>MHVHKKCNINGKPVCWNKLRWMKYTSDNVGQHSFSNNEQEFFKILDLNKKTRRSCELIGLKPLHSKPLMPLQCINAKCAINMCRPNVVQNLKQKDDLLKRMMKKKKFSTWKLVKSHEKRTNLSYVIIKYILPSKMDNIVITVLNAIIVAAVNLIISENHLYNDDIDAMSLGTSSICSFYSYGQISSDKDFDFEDNFDDIPLESPQINSKKRRITPKEKLTRKRIRQTNGKKIKPPCSLKCRLKCNDKINEEIHAVGFYWKTCQNNQKKKQITTTENHQRRKYSRKYYFNVNGTEIQVCLTMFLNTLSISDKVVHNVCKKLENSVTILPDSRGRHTTRPHKISDEFKNNVREHINNFPVVESHYNRENTKKNNI</sequence>
<evidence type="ECO:0000313" key="1">
    <source>
        <dbReference type="EMBL" id="KAE9524426.1"/>
    </source>
</evidence>
<proteinExistence type="predicted"/>
<dbReference type="OrthoDB" id="6627573at2759"/>
<comment type="caution">
    <text evidence="1">The sequence shown here is derived from an EMBL/GenBank/DDBJ whole genome shotgun (WGS) entry which is preliminary data.</text>
</comment>
<keyword evidence="2" id="KW-1185">Reference proteome</keyword>
<gene>
    <name evidence="1" type="ORF">AGLY_015147</name>
</gene>
<dbReference type="Proteomes" id="UP000475862">
    <property type="component" value="Unassembled WGS sequence"/>
</dbReference>
<reference evidence="1 2" key="1">
    <citation type="submission" date="2019-08" db="EMBL/GenBank/DDBJ databases">
        <title>The genome of the soybean aphid Biotype 1, its phylome, world population structure and adaptation to the North American continent.</title>
        <authorList>
            <person name="Giordano R."/>
            <person name="Donthu R.K."/>
            <person name="Hernandez A.G."/>
            <person name="Wright C.L."/>
            <person name="Zimin A.V."/>
        </authorList>
    </citation>
    <scope>NUCLEOTIDE SEQUENCE [LARGE SCALE GENOMIC DNA]</scope>
    <source>
        <tissue evidence="1">Whole aphids</tissue>
    </source>
</reference>
<accession>A0A6G0T1B3</accession>